<comment type="caution">
    <text evidence="2">The sequence shown here is derived from an EMBL/GenBank/DDBJ whole genome shotgun (WGS) entry which is preliminary data.</text>
</comment>
<feature type="region of interest" description="Disordered" evidence="1">
    <location>
        <begin position="42"/>
        <end position="76"/>
    </location>
</feature>
<keyword evidence="3" id="KW-1185">Reference proteome</keyword>
<reference evidence="2" key="1">
    <citation type="submission" date="2020-01" db="EMBL/GenBank/DDBJ databases">
        <title>Development of genomics and gene disruption for Polysphondylium violaceum indicates a role for the polyketide synthase stlB in stalk morphogenesis.</title>
        <authorList>
            <person name="Narita B."/>
            <person name="Kawabe Y."/>
            <person name="Kin K."/>
            <person name="Saito T."/>
            <person name="Gibbs R."/>
            <person name="Kuspa A."/>
            <person name="Muzny D."/>
            <person name="Queller D."/>
            <person name="Richards S."/>
            <person name="Strassman J."/>
            <person name="Sucgang R."/>
            <person name="Worley K."/>
            <person name="Schaap P."/>
        </authorList>
    </citation>
    <scope>NUCLEOTIDE SEQUENCE</scope>
    <source>
        <strain evidence="2">QSvi11</strain>
    </source>
</reference>
<gene>
    <name evidence="2" type="ORF">CYY_008105</name>
</gene>
<sequence length="528" mass="61724">MEINTTDIKYTVSQVILNDIIDSIFDQLPLLKCKNYFYSHNPPPKNTSPIKRKNSISNNNNNSSNSSNSNSSNNNTEPIYIPKRILFDTIVPNYTNTDTDKYTNTNTDTDTYIHINTNIDTTTTTTKIENNQLKNNNIIFEKEEIIKGNKVYTWQPKVLKQNKNDSCGYYSLFNSISILNACFNSDGQEAVQIFKQLQSRTLFWYTYITTIKILLEKARHSKKKLYPWTEKCVYKGVLERSYIDYLFERENVLSNQQYPITFLPDWAIQSLKNNRLPIDEMKEMTRIAQLFKTHDNYTHIFILGQAVHWITIIINKVGTKSEIILMDSRNYDLLGSTDQQFMAIANKYPELSDRMKQGFLYSLREPRILVQILKDCMLGDGDITKTLLQLNLIGFLENYYSHVIHQNHQPAALVSSSFFSCLENYLTNDDYNGIDGGCDFDSPQQQLIYWLENYWPPSVIEYNICQVLDTIITCKEDVHRYIEYKTLQSLSIWIKHTKDQVKDSLQVSLIQRFSITINWFHQKFSLLN</sequence>
<dbReference type="EMBL" id="AJWJ01000473">
    <property type="protein sequence ID" value="KAF2070574.1"/>
    <property type="molecule type" value="Genomic_DNA"/>
</dbReference>
<evidence type="ECO:0000313" key="2">
    <source>
        <dbReference type="EMBL" id="KAF2070574.1"/>
    </source>
</evidence>
<organism evidence="2 3">
    <name type="scientific">Polysphondylium violaceum</name>
    <dbReference type="NCBI Taxonomy" id="133409"/>
    <lineage>
        <taxon>Eukaryota</taxon>
        <taxon>Amoebozoa</taxon>
        <taxon>Evosea</taxon>
        <taxon>Eumycetozoa</taxon>
        <taxon>Dictyostelia</taxon>
        <taxon>Dictyosteliales</taxon>
        <taxon>Dictyosteliaceae</taxon>
        <taxon>Polysphondylium</taxon>
    </lineage>
</organism>
<evidence type="ECO:0000313" key="3">
    <source>
        <dbReference type="Proteomes" id="UP000695562"/>
    </source>
</evidence>
<dbReference type="AlphaFoldDB" id="A0A8J4V4C0"/>
<name>A0A8J4V4C0_9MYCE</name>
<accession>A0A8J4V4C0</accession>
<dbReference type="Proteomes" id="UP000695562">
    <property type="component" value="Unassembled WGS sequence"/>
</dbReference>
<proteinExistence type="predicted"/>
<feature type="compositionally biased region" description="Low complexity" evidence="1">
    <location>
        <begin position="55"/>
        <end position="75"/>
    </location>
</feature>
<protein>
    <submittedName>
        <fullName evidence="2">Uncharacterized protein</fullName>
    </submittedName>
</protein>
<dbReference type="OrthoDB" id="18416at2759"/>
<evidence type="ECO:0000256" key="1">
    <source>
        <dbReference type="SAM" id="MobiDB-lite"/>
    </source>
</evidence>